<evidence type="ECO:0000313" key="1">
    <source>
        <dbReference type="EMBL" id="GMH15480.1"/>
    </source>
</evidence>
<dbReference type="Proteomes" id="UP001279734">
    <property type="component" value="Unassembled WGS sequence"/>
</dbReference>
<accession>A0AAD3XT99</accession>
<evidence type="ECO:0000313" key="2">
    <source>
        <dbReference type="Proteomes" id="UP001279734"/>
    </source>
</evidence>
<proteinExistence type="predicted"/>
<reference evidence="1" key="1">
    <citation type="submission" date="2023-05" db="EMBL/GenBank/DDBJ databases">
        <title>Nepenthes gracilis genome sequencing.</title>
        <authorList>
            <person name="Fukushima K."/>
        </authorList>
    </citation>
    <scope>NUCLEOTIDE SEQUENCE</scope>
    <source>
        <strain evidence="1">SING2019-196</strain>
    </source>
</reference>
<organism evidence="1 2">
    <name type="scientific">Nepenthes gracilis</name>
    <name type="common">Slender pitcher plant</name>
    <dbReference type="NCBI Taxonomy" id="150966"/>
    <lineage>
        <taxon>Eukaryota</taxon>
        <taxon>Viridiplantae</taxon>
        <taxon>Streptophyta</taxon>
        <taxon>Embryophyta</taxon>
        <taxon>Tracheophyta</taxon>
        <taxon>Spermatophyta</taxon>
        <taxon>Magnoliopsida</taxon>
        <taxon>eudicotyledons</taxon>
        <taxon>Gunneridae</taxon>
        <taxon>Pentapetalae</taxon>
        <taxon>Caryophyllales</taxon>
        <taxon>Nepenthaceae</taxon>
        <taxon>Nepenthes</taxon>
    </lineage>
</organism>
<protein>
    <submittedName>
        <fullName evidence="1">Uncharacterized protein</fullName>
    </submittedName>
</protein>
<dbReference type="AlphaFoldDB" id="A0AAD3XT99"/>
<sequence>MDDVGHGCQNKDQITEDFSCAIKERVTTVEAYVFDFEASARLFKDRAVENLIFHRIVSIQGVLGLSLLQRSGILEIVPPPEP</sequence>
<gene>
    <name evidence="1" type="ORF">Nepgr_017321</name>
</gene>
<dbReference type="EMBL" id="BSYO01000015">
    <property type="protein sequence ID" value="GMH15480.1"/>
    <property type="molecule type" value="Genomic_DNA"/>
</dbReference>
<name>A0AAD3XT99_NEPGR</name>
<comment type="caution">
    <text evidence="1">The sequence shown here is derived from an EMBL/GenBank/DDBJ whole genome shotgun (WGS) entry which is preliminary data.</text>
</comment>
<keyword evidence="2" id="KW-1185">Reference proteome</keyword>